<dbReference type="GeneID" id="11499084"/>
<evidence type="ECO:0000256" key="7">
    <source>
        <dbReference type="ARBA" id="ARBA00022723"/>
    </source>
</evidence>
<evidence type="ECO:0000256" key="13">
    <source>
        <dbReference type="ARBA" id="ARBA00023004"/>
    </source>
</evidence>
<dbReference type="STRING" id="1071378.G0WBR7"/>
<keyword evidence="11 19" id="KW-0249">Electron transport</keyword>
<dbReference type="InterPro" id="IPR049398">
    <property type="entry name" value="ETF-QO/FixC_UQ-bd"/>
</dbReference>
<evidence type="ECO:0000256" key="18">
    <source>
        <dbReference type="ARBA" id="ARBA00052682"/>
    </source>
</evidence>
<feature type="domain" description="4Fe-4S ferredoxin-type" evidence="20">
    <location>
        <begin position="556"/>
        <end position="585"/>
    </location>
</feature>
<dbReference type="EC" id="1.5.5.1" evidence="19"/>
<name>G0WBR7_NAUDC</name>
<dbReference type="RefSeq" id="XP_003670430.1">
    <property type="nucleotide sequence ID" value="XM_003670382.1"/>
</dbReference>
<dbReference type="GO" id="GO:0004174">
    <property type="term" value="F:electron-transferring-flavoprotein dehydrogenase activity"/>
    <property type="evidence" value="ECO:0007669"/>
    <property type="project" value="UniProtKB-UniRule"/>
</dbReference>
<keyword evidence="8" id="KW-0999">Mitochondrion inner membrane</keyword>
<dbReference type="InterPro" id="IPR040156">
    <property type="entry name" value="ETF-QO"/>
</dbReference>
<dbReference type="Pfam" id="PF05187">
    <property type="entry name" value="Fer4_ETF_QO"/>
    <property type="match status" value="1"/>
</dbReference>
<dbReference type="InterPro" id="IPR007859">
    <property type="entry name" value="ETF-QO/FixX_C"/>
</dbReference>
<dbReference type="GO" id="GO:0005743">
    <property type="term" value="C:mitochondrial inner membrane"/>
    <property type="evidence" value="ECO:0007669"/>
    <property type="project" value="UniProtKB-SubCell"/>
</dbReference>
<keyword evidence="9 19" id="KW-0274">FAD</keyword>
<evidence type="ECO:0000256" key="4">
    <source>
        <dbReference type="ARBA" id="ARBA00006796"/>
    </source>
</evidence>
<proteinExistence type="inferred from homology"/>
<dbReference type="Pfam" id="PF13450">
    <property type="entry name" value="NAD_binding_8"/>
    <property type="match status" value="1"/>
</dbReference>
<comment type="cofactor">
    <cofactor evidence="1 19">
        <name>FAD</name>
        <dbReference type="ChEBI" id="CHEBI:57692"/>
    </cofactor>
</comment>
<evidence type="ECO:0000256" key="17">
    <source>
        <dbReference type="ARBA" id="ARBA00023136"/>
    </source>
</evidence>
<evidence type="ECO:0000256" key="3">
    <source>
        <dbReference type="ARBA" id="ARBA00004273"/>
    </source>
</evidence>
<keyword evidence="6 19" id="KW-0285">Flavoprotein</keyword>
<keyword evidence="12 19" id="KW-0560">Oxidoreductase</keyword>
<gene>
    <name evidence="21" type="primary">NDAI0E03700</name>
    <name evidence="21" type="ordered locus">NDAI_0E03700</name>
</gene>
<evidence type="ECO:0000256" key="11">
    <source>
        <dbReference type="ARBA" id="ARBA00022982"/>
    </source>
</evidence>
<sequence length="596" mass="66661">MFLSRKITPTISRKSIRLYRPLSTISTIPRDIEKVDVCIVGGGPSGLTTAIKLKQLDKKDKLKVVVLEKGSYIGAHSLSGMILEPRSFLELFPNMKTPPTDILTLVQEEEMKYFWNEKLGIPMPHVPGLDNKGKNYVGSQSQLVTWLGEKAEEYGVEVYPGVSVSEVVYNNRDDAIIGVATKDSGISKAGEAKDSFERGMEFHARQTVFAEGCHGSLTKKVIKKFDLRADRSPQTYGLGIKEVWQVKPEVFRKGFISHTMGYPLPNDVYGGGFQYHFGDGLVTVGLVIGLDYKNPYVSPYQEFQKMKKMPYYSKILEGGKCISYGARAINEGGLQSVPKLNFPGGVLVGCSAGFVNVPKIKGTHTAMKTGILAAEKIYEEIRELPEIEEEESLGVDTSKTNEQIINLESYEQAFKKSWVYDELYQVRNIRPSFNFSLGAYGGMVYSGLDSMLLKGRAPWTFENKETDSLKTGAASNFKPIKYYKADNKVTFDIMTSVSRTGTYHDEDEQCHLKLVNGETLQSHAEKTYPKYREVEQRFCPAGVYEYVKDDKSSVGLKFKINSQNCIHCKACDVKTPIQDIDWQVPEGGDGPKYTNT</sequence>
<evidence type="ECO:0000256" key="10">
    <source>
        <dbReference type="ARBA" id="ARBA00022946"/>
    </source>
</evidence>
<keyword evidence="17" id="KW-0472">Membrane</keyword>
<accession>G0WBR7</accession>
<evidence type="ECO:0000256" key="1">
    <source>
        <dbReference type="ARBA" id="ARBA00001974"/>
    </source>
</evidence>
<dbReference type="EMBL" id="HE580271">
    <property type="protein sequence ID" value="CCD25187.1"/>
    <property type="molecule type" value="Genomic_DNA"/>
</dbReference>
<dbReference type="Proteomes" id="UP000000689">
    <property type="component" value="Chromosome 5"/>
</dbReference>
<evidence type="ECO:0000256" key="19">
    <source>
        <dbReference type="RuleBase" id="RU366068"/>
    </source>
</evidence>
<keyword evidence="15 19" id="KW-0830">Ubiquinone</keyword>
<evidence type="ECO:0000313" key="22">
    <source>
        <dbReference type="Proteomes" id="UP000000689"/>
    </source>
</evidence>
<dbReference type="Gene3D" id="3.50.50.60">
    <property type="entry name" value="FAD/NAD(P)-binding domain"/>
    <property type="match status" value="1"/>
</dbReference>
<comment type="cofactor">
    <cofactor evidence="19">
        <name>[4Fe-4S] cluster</name>
        <dbReference type="ChEBI" id="CHEBI:49883"/>
    </cofactor>
    <text evidence="19">Binds 1 [4Fe-4S] cluster.</text>
</comment>
<evidence type="ECO:0000256" key="12">
    <source>
        <dbReference type="ARBA" id="ARBA00023002"/>
    </source>
</evidence>
<evidence type="ECO:0000256" key="8">
    <source>
        <dbReference type="ARBA" id="ARBA00022792"/>
    </source>
</evidence>
<dbReference type="InterPro" id="IPR036188">
    <property type="entry name" value="FAD/NAD-bd_sf"/>
</dbReference>
<comment type="function">
    <text evidence="2 19">Accepts electrons from ETF and reduces ubiquinone.</text>
</comment>
<comment type="catalytic activity">
    <reaction evidence="18 19">
        <text>a ubiquinone + reduced [electron-transfer flavoprotein] = a ubiquinol + oxidized [electron-transfer flavoprotein] + H(+)</text>
        <dbReference type="Rhea" id="RHEA:24052"/>
        <dbReference type="Rhea" id="RHEA-COMP:9565"/>
        <dbReference type="Rhea" id="RHEA-COMP:9566"/>
        <dbReference type="Rhea" id="RHEA-COMP:10685"/>
        <dbReference type="Rhea" id="RHEA-COMP:10686"/>
        <dbReference type="ChEBI" id="CHEBI:15378"/>
        <dbReference type="ChEBI" id="CHEBI:16389"/>
        <dbReference type="ChEBI" id="CHEBI:17976"/>
        <dbReference type="ChEBI" id="CHEBI:57692"/>
        <dbReference type="ChEBI" id="CHEBI:58307"/>
        <dbReference type="EC" id="1.5.5.1"/>
    </reaction>
</comment>
<dbReference type="OMA" id="INFQNCV"/>
<keyword evidence="7 19" id="KW-0479">Metal-binding</keyword>
<dbReference type="GO" id="GO:0051539">
    <property type="term" value="F:4 iron, 4 sulfur cluster binding"/>
    <property type="evidence" value="ECO:0007669"/>
    <property type="project" value="UniProtKB-UniRule"/>
</dbReference>
<keyword evidence="22" id="KW-1185">Reference proteome</keyword>
<protein>
    <recommendedName>
        <fullName evidence="19">Electron transfer flavoprotein-ubiquinone oxidoreductase</fullName>
        <shortName evidence="19">ETF-QO</shortName>
        <ecNumber evidence="19">1.5.5.1</ecNumber>
    </recommendedName>
</protein>
<dbReference type="PANTHER" id="PTHR10617">
    <property type="entry name" value="ELECTRON TRANSFER FLAVOPROTEIN-UBIQUINONE OXIDOREDUCTASE"/>
    <property type="match status" value="1"/>
</dbReference>
<dbReference type="PANTHER" id="PTHR10617:SF107">
    <property type="entry name" value="ELECTRON TRANSFER FLAVOPROTEIN-UBIQUINONE OXIDOREDUCTASE, MITOCHONDRIAL"/>
    <property type="match status" value="1"/>
</dbReference>
<keyword evidence="10" id="KW-0809">Transit peptide</keyword>
<keyword evidence="14 19" id="KW-0411">Iron-sulfur</keyword>
<dbReference type="Gene3D" id="3.30.70.20">
    <property type="match status" value="1"/>
</dbReference>
<comment type="similarity">
    <text evidence="4">Belongs to the ETF-QO/FixC family.</text>
</comment>
<dbReference type="AlphaFoldDB" id="G0WBR7"/>
<keyword evidence="16" id="KW-0496">Mitochondrion</keyword>
<comment type="subcellular location">
    <subcellularLocation>
        <location evidence="3">Mitochondrion inner membrane</location>
    </subcellularLocation>
</comment>
<evidence type="ECO:0000256" key="2">
    <source>
        <dbReference type="ARBA" id="ARBA00002819"/>
    </source>
</evidence>
<dbReference type="SUPFAM" id="SSF51905">
    <property type="entry name" value="FAD/NAD(P)-binding domain"/>
    <property type="match status" value="1"/>
</dbReference>
<evidence type="ECO:0000256" key="9">
    <source>
        <dbReference type="ARBA" id="ARBA00022827"/>
    </source>
</evidence>
<evidence type="ECO:0000259" key="20">
    <source>
        <dbReference type="PROSITE" id="PS51379"/>
    </source>
</evidence>
<dbReference type="GO" id="GO:0046872">
    <property type="term" value="F:metal ion binding"/>
    <property type="evidence" value="ECO:0007669"/>
    <property type="project" value="UniProtKB-KW"/>
</dbReference>
<dbReference type="PROSITE" id="PS51379">
    <property type="entry name" value="4FE4S_FER_2"/>
    <property type="match status" value="1"/>
</dbReference>
<evidence type="ECO:0000256" key="16">
    <source>
        <dbReference type="ARBA" id="ARBA00023128"/>
    </source>
</evidence>
<dbReference type="Gene3D" id="3.30.9.90">
    <property type="match status" value="1"/>
</dbReference>
<keyword evidence="13 19" id="KW-0408">Iron</keyword>
<dbReference type="SUPFAM" id="SSF54373">
    <property type="entry name" value="FAD-linked reductases, C-terminal domain"/>
    <property type="match status" value="1"/>
</dbReference>
<keyword evidence="5 19" id="KW-0813">Transport</keyword>
<dbReference type="eggNOG" id="KOG2415">
    <property type="taxonomic scope" value="Eukaryota"/>
</dbReference>
<dbReference type="KEGG" id="ndi:NDAI_0E03700"/>
<evidence type="ECO:0000256" key="6">
    <source>
        <dbReference type="ARBA" id="ARBA00022630"/>
    </source>
</evidence>
<dbReference type="InterPro" id="IPR017896">
    <property type="entry name" value="4Fe4S_Fe-S-bd"/>
</dbReference>
<organism evidence="21 22">
    <name type="scientific">Naumovozyma dairenensis (strain ATCC 10597 / BCRC 20456 / CBS 421 / NBRC 0211 / NRRL Y-12639)</name>
    <name type="common">Saccharomyces dairenensis</name>
    <dbReference type="NCBI Taxonomy" id="1071378"/>
    <lineage>
        <taxon>Eukaryota</taxon>
        <taxon>Fungi</taxon>
        <taxon>Dikarya</taxon>
        <taxon>Ascomycota</taxon>
        <taxon>Saccharomycotina</taxon>
        <taxon>Saccharomycetes</taxon>
        <taxon>Saccharomycetales</taxon>
        <taxon>Saccharomycetaceae</taxon>
        <taxon>Naumovozyma</taxon>
    </lineage>
</organism>
<evidence type="ECO:0000256" key="14">
    <source>
        <dbReference type="ARBA" id="ARBA00023014"/>
    </source>
</evidence>
<evidence type="ECO:0000313" key="21">
    <source>
        <dbReference type="EMBL" id="CCD25187.1"/>
    </source>
</evidence>
<reference evidence="21 22" key="1">
    <citation type="journal article" date="2011" name="Proc. Natl. Acad. Sci. U.S.A.">
        <title>Evolutionary erosion of yeast sex chromosomes by mating-type switching accidents.</title>
        <authorList>
            <person name="Gordon J.L."/>
            <person name="Armisen D."/>
            <person name="Proux-Wera E."/>
            <person name="Oheigeartaigh S.S."/>
            <person name="Byrne K.P."/>
            <person name="Wolfe K.H."/>
        </authorList>
    </citation>
    <scope>NUCLEOTIDE SEQUENCE [LARGE SCALE GENOMIC DNA]</scope>
    <source>
        <strain evidence="22">ATCC 10597 / BCRC 20456 / CBS 421 / NBRC 0211 / NRRL Y-12639</strain>
    </source>
</reference>
<dbReference type="OrthoDB" id="437331at2759"/>
<dbReference type="Pfam" id="PF21162">
    <property type="entry name" value="ETFQO_UQ-bd"/>
    <property type="match status" value="1"/>
</dbReference>
<evidence type="ECO:0000256" key="15">
    <source>
        <dbReference type="ARBA" id="ARBA00023075"/>
    </source>
</evidence>
<dbReference type="SUPFAM" id="SSF54862">
    <property type="entry name" value="4Fe-4S ferredoxins"/>
    <property type="match status" value="1"/>
</dbReference>
<dbReference type="FunFam" id="3.30.70.20:FF:000015">
    <property type="entry name" value="Electron transfer flavoprotein-ubiquinone oxidoreductase"/>
    <property type="match status" value="1"/>
</dbReference>
<evidence type="ECO:0000256" key="5">
    <source>
        <dbReference type="ARBA" id="ARBA00022448"/>
    </source>
</evidence>
<dbReference type="HOGENOM" id="CLU_009667_4_0_1"/>